<evidence type="ECO:0000313" key="3">
    <source>
        <dbReference type="Proteomes" id="UP000559027"/>
    </source>
</evidence>
<gene>
    <name evidence="2" type="ORF">D9756_007466</name>
</gene>
<name>A0A8H5D155_9AGAR</name>
<reference evidence="2 3" key="1">
    <citation type="journal article" date="2020" name="ISME J.">
        <title>Uncovering the hidden diversity of litter-decomposition mechanisms in mushroom-forming fungi.</title>
        <authorList>
            <person name="Floudas D."/>
            <person name="Bentzer J."/>
            <person name="Ahren D."/>
            <person name="Johansson T."/>
            <person name="Persson P."/>
            <person name="Tunlid A."/>
        </authorList>
    </citation>
    <scope>NUCLEOTIDE SEQUENCE [LARGE SCALE GENOMIC DNA]</scope>
    <source>
        <strain evidence="2 3">CBS 146.42</strain>
    </source>
</reference>
<evidence type="ECO:0000313" key="2">
    <source>
        <dbReference type="EMBL" id="KAF5351722.1"/>
    </source>
</evidence>
<comment type="caution">
    <text evidence="2">The sequence shown here is derived from an EMBL/GenBank/DDBJ whole genome shotgun (WGS) entry which is preliminary data.</text>
</comment>
<dbReference type="InterPro" id="IPR040009">
    <property type="entry name" value="Mtf2/C5D6.12-like"/>
</dbReference>
<dbReference type="PANTHER" id="PTHR39468">
    <property type="entry name" value="CHROMOSOME 7, WHOLE GENOME SHOTGUN SEQUENCE"/>
    <property type="match status" value="1"/>
</dbReference>
<dbReference type="Proteomes" id="UP000559027">
    <property type="component" value="Unassembled WGS sequence"/>
</dbReference>
<feature type="domain" description="Mtf2-like C-terminal" evidence="1">
    <location>
        <begin position="176"/>
        <end position="339"/>
    </location>
</feature>
<evidence type="ECO:0000259" key="1">
    <source>
        <dbReference type="Pfam" id="PF19189"/>
    </source>
</evidence>
<dbReference type="Pfam" id="PF19189">
    <property type="entry name" value="Mtf2"/>
    <property type="match status" value="1"/>
</dbReference>
<proteinExistence type="predicted"/>
<dbReference type="InterPro" id="IPR043837">
    <property type="entry name" value="Mtf2-like_C"/>
</dbReference>
<protein>
    <recommendedName>
        <fullName evidence="1">Mtf2-like C-terminal domain-containing protein</fullName>
    </recommendedName>
</protein>
<sequence length="388" mass="44143">MFSRTNIQRNLGISSRSSALLTSSRSCFHTIQRELQPRLEAECSKAASTRSLNPSAPCIQARWNSSSSKSDANHSQSIFSAASSWNQVVAEPDIHIPTAKRSSQASSRPVDLKAQEQRAFADLFDEIFKAAEVASASEPAGEEKLVPSPSAPAFPSEFYERIRRTPGKPKFGQVMDEELDKKKEEMNLCRTDYELLDWVLVDVFAEAQVFEEEARKMDTQTRTKRNITLRPSWYPHIIAFLMQTFRDKYKNPHTALAIFNYAKTASIASYAFGCSTDAYNEVIQTYWSCFRDANAVLDAIKEMQVNGVKMNSKTAKLIDTIRRDVPVENLWSEDELSNILAQLDAIRRDASGDLTSKKYKTQGMKYLDQWKNQELRDDPQDERGFNKW</sequence>
<dbReference type="AlphaFoldDB" id="A0A8H5D155"/>
<accession>A0A8H5D155</accession>
<dbReference type="OrthoDB" id="2444174at2759"/>
<dbReference type="EMBL" id="JAACJO010000012">
    <property type="protein sequence ID" value="KAF5351722.1"/>
    <property type="molecule type" value="Genomic_DNA"/>
</dbReference>
<dbReference type="PANTHER" id="PTHR39468:SF1">
    <property type="entry name" value="MTF2-LIKE C-TERMINAL DOMAIN-CONTAINING PROTEIN"/>
    <property type="match status" value="1"/>
</dbReference>
<keyword evidence="3" id="KW-1185">Reference proteome</keyword>
<dbReference type="GO" id="GO:0005739">
    <property type="term" value="C:mitochondrion"/>
    <property type="evidence" value="ECO:0007669"/>
    <property type="project" value="InterPro"/>
</dbReference>
<organism evidence="2 3">
    <name type="scientific">Leucocoprinus leucothites</name>
    <dbReference type="NCBI Taxonomy" id="201217"/>
    <lineage>
        <taxon>Eukaryota</taxon>
        <taxon>Fungi</taxon>
        <taxon>Dikarya</taxon>
        <taxon>Basidiomycota</taxon>
        <taxon>Agaricomycotina</taxon>
        <taxon>Agaricomycetes</taxon>
        <taxon>Agaricomycetidae</taxon>
        <taxon>Agaricales</taxon>
        <taxon>Agaricineae</taxon>
        <taxon>Agaricaceae</taxon>
        <taxon>Leucocoprinus</taxon>
    </lineage>
</organism>